<evidence type="ECO:0000256" key="5">
    <source>
        <dbReference type="ARBA" id="ARBA00023274"/>
    </source>
</evidence>
<reference evidence="10" key="1">
    <citation type="submission" date="2014-05" db="EMBL/GenBank/DDBJ databases">
        <title>Autopolyploid origin of Lathyrus venosus.</title>
        <authorList>
            <person name="Sveinsson S."/>
            <person name="Cronk Q."/>
        </authorList>
    </citation>
    <scope>NUCLEOTIDE SEQUENCE</scope>
</reference>
<name>A0A0F6NE78_LATJP</name>
<accession>A0A0F6NE78</accession>
<keyword evidence="5 7" id="KW-0687">Ribonucleoprotein</keyword>
<dbReference type="AlphaFoldDB" id="A0A0F6NE78"/>
<dbReference type="InterPro" id="IPR018275">
    <property type="entry name" value="Ribosomal_bS18_CS"/>
</dbReference>
<evidence type="ECO:0000313" key="10">
    <source>
        <dbReference type="EMBL" id="AIK20838.1"/>
    </source>
</evidence>
<dbReference type="Pfam" id="PF01084">
    <property type="entry name" value="Ribosomal_S18"/>
    <property type="match status" value="1"/>
</dbReference>
<dbReference type="Gene3D" id="4.10.640.10">
    <property type="entry name" value="Ribosomal protein S18"/>
    <property type="match status" value="1"/>
</dbReference>
<dbReference type="InterPro" id="IPR036870">
    <property type="entry name" value="Ribosomal_bS18_sf"/>
</dbReference>
<geneLocation type="chloroplast" evidence="10"/>
<sequence length="131" mass="15485">MDKSKRLFVKSKKSIRRRSPLIQSGDRIDYKNLNLLFKFITREGKILSRRVNKLTLKQQRLITIAIKQARILSLLPFVNSSTFLKNAKKKYEKSFPNAKKKYEKSLPNAKKKYEKSESITRTRTPLLKKKK</sequence>
<keyword evidence="3 7" id="KW-0694">RNA-binding</keyword>
<evidence type="ECO:0000256" key="1">
    <source>
        <dbReference type="ARBA" id="ARBA00005589"/>
    </source>
</evidence>
<evidence type="ECO:0000256" key="3">
    <source>
        <dbReference type="ARBA" id="ARBA00022884"/>
    </source>
</evidence>
<dbReference type="GO" id="GO:0006412">
    <property type="term" value="P:translation"/>
    <property type="evidence" value="ECO:0007669"/>
    <property type="project" value="UniProtKB-UniRule"/>
</dbReference>
<dbReference type="FunFam" id="4.10.640.10:FF:000002">
    <property type="entry name" value="30S ribosomal protein S18, chloroplastic"/>
    <property type="match status" value="1"/>
</dbReference>
<evidence type="ECO:0000256" key="6">
    <source>
        <dbReference type="ARBA" id="ARBA00035266"/>
    </source>
</evidence>
<protein>
    <recommendedName>
        <fullName evidence="6 7">Small ribosomal subunit protein bS18c</fullName>
    </recommendedName>
</protein>
<keyword evidence="4 7" id="KW-0689">Ribosomal protein</keyword>
<dbReference type="GO" id="GO:0070181">
    <property type="term" value="F:small ribosomal subunit rRNA binding"/>
    <property type="evidence" value="ECO:0007669"/>
    <property type="project" value="TreeGrafter"/>
</dbReference>
<keyword evidence="2 7" id="KW-0699">rRNA-binding</keyword>
<dbReference type="GO" id="GO:0003735">
    <property type="term" value="F:structural constituent of ribosome"/>
    <property type="evidence" value="ECO:0007669"/>
    <property type="project" value="InterPro"/>
</dbReference>
<dbReference type="InterPro" id="IPR001648">
    <property type="entry name" value="Ribosomal_bS18"/>
</dbReference>
<dbReference type="SUPFAM" id="SSF46911">
    <property type="entry name" value="Ribosomal protein S18"/>
    <property type="match status" value="1"/>
</dbReference>
<evidence type="ECO:0000256" key="8">
    <source>
        <dbReference type="RuleBase" id="RU003910"/>
    </source>
</evidence>
<evidence type="ECO:0000256" key="9">
    <source>
        <dbReference type="SAM" id="MobiDB-lite"/>
    </source>
</evidence>
<keyword evidence="10" id="KW-0150">Chloroplast</keyword>
<dbReference type="HAMAP" id="MF_00270">
    <property type="entry name" value="Ribosomal_bS18"/>
    <property type="match status" value="1"/>
</dbReference>
<dbReference type="GO" id="GO:0005763">
    <property type="term" value="C:mitochondrial small ribosomal subunit"/>
    <property type="evidence" value="ECO:0007669"/>
    <property type="project" value="TreeGrafter"/>
</dbReference>
<comment type="subcellular location">
    <subcellularLocation>
        <location evidence="7">Plastid</location>
        <location evidence="7">Chloroplast</location>
    </subcellularLocation>
</comment>
<feature type="region of interest" description="Disordered" evidence="9">
    <location>
        <begin position="96"/>
        <end position="131"/>
    </location>
</feature>
<organism evidence="10">
    <name type="scientific">Lathyrus japonicus</name>
    <name type="common">Beach pea</name>
    <dbReference type="NCBI Taxonomy" id="154493"/>
    <lineage>
        <taxon>Eukaryota</taxon>
        <taxon>Viridiplantae</taxon>
        <taxon>Streptophyta</taxon>
        <taxon>Embryophyta</taxon>
        <taxon>Tracheophyta</taxon>
        <taxon>Spermatophyta</taxon>
        <taxon>Magnoliopsida</taxon>
        <taxon>eudicotyledons</taxon>
        <taxon>Gunneridae</taxon>
        <taxon>Pentapetalae</taxon>
        <taxon>rosids</taxon>
        <taxon>fabids</taxon>
        <taxon>Fabales</taxon>
        <taxon>Fabaceae</taxon>
        <taxon>Papilionoideae</taxon>
        <taxon>50 kb inversion clade</taxon>
        <taxon>NPAAA clade</taxon>
        <taxon>Hologalegina</taxon>
        <taxon>IRL clade</taxon>
        <taxon>Fabeae</taxon>
        <taxon>Lathyrus</taxon>
    </lineage>
</organism>
<dbReference type="GO" id="GO:0009507">
    <property type="term" value="C:chloroplast"/>
    <property type="evidence" value="ECO:0007669"/>
    <property type="project" value="UniProtKB-SubCell"/>
</dbReference>
<proteinExistence type="inferred from homology"/>
<dbReference type="PRINTS" id="PR00974">
    <property type="entry name" value="RIBOSOMALS18"/>
</dbReference>
<gene>
    <name evidence="7 10" type="primary">rps18</name>
</gene>
<keyword evidence="10" id="KW-0934">Plastid</keyword>
<comment type="subunit">
    <text evidence="7">Part of the 30S ribosomal subunit.</text>
</comment>
<evidence type="ECO:0000256" key="2">
    <source>
        <dbReference type="ARBA" id="ARBA00022730"/>
    </source>
</evidence>
<evidence type="ECO:0000256" key="4">
    <source>
        <dbReference type="ARBA" id="ARBA00022980"/>
    </source>
</evidence>
<evidence type="ECO:0000256" key="7">
    <source>
        <dbReference type="HAMAP-Rule" id="MF_00270"/>
    </source>
</evidence>
<dbReference type="NCBIfam" id="TIGR00165">
    <property type="entry name" value="S18"/>
    <property type="match status" value="1"/>
</dbReference>
<dbReference type="PANTHER" id="PTHR13479">
    <property type="entry name" value="30S RIBOSOMAL PROTEIN S18"/>
    <property type="match status" value="1"/>
</dbReference>
<dbReference type="PANTHER" id="PTHR13479:SF40">
    <property type="entry name" value="SMALL RIBOSOMAL SUBUNIT PROTEIN BS18M"/>
    <property type="match status" value="1"/>
</dbReference>
<dbReference type="PROSITE" id="PS00057">
    <property type="entry name" value="RIBOSOMAL_S18"/>
    <property type="match status" value="1"/>
</dbReference>
<comment type="similarity">
    <text evidence="1 7 8">Belongs to the bacterial ribosomal protein bS18 family.</text>
</comment>
<dbReference type="EMBL" id="KJ806195">
    <property type="protein sequence ID" value="AIK20838.1"/>
    <property type="molecule type" value="Genomic_DNA"/>
</dbReference>